<reference evidence="1" key="1">
    <citation type="journal article" date="2023" name="Science">
        <title>Elucidation of the pathway for biosynthesis of saponin adjuvants from the soapbark tree.</title>
        <authorList>
            <person name="Reed J."/>
            <person name="Orme A."/>
            <person name="El-Demerdash A."/>
            <person name="Owen C."/>
            <person name="Martin L.B.B."/>
            <person name="Misra R.C."/>
            <person name="Kikuchi S."/>
            <person name="Rejzek M."/>
            <person name="Martin A.C."/>
            <person name="Harkess A."/>
            <person name="Leebens-Mack J."/>
            <person name="Louveau T."/>
            <person name="Stephenson M.J."/>
            <person name="Osbourn A."/>
        </authorList>
    </citation>
    <scope>NUCLEOTIDE SEQUENCE</scope>
    <source>
        <strain evidence="1">S10</strain>
    </source>
</reference>
<proteinExistence type="predicted"/>
<dbReference type="KEGG" id="qsa:O6P43_025116"/>
<evidence type="ECO:0000313" key="2">
    <source>
        <dbReference type="Proteomes" id="UP001163823"/>
    </source>
</evidence>
<accession>A0AAD7L8M1</accession>
<keyword evidence="1" id="KW-0418">Kinase</keyword>
<keyword evidence="1" id="KW-0808">Transferase</keyword>
<sequence>MLGQGTAGRADKWLHLYAGFTVWFSQTDAIDEDSVKEEAHRHIKDGQLAYTNADLVVNLQGWDADHAKSVARAIFECP</sequence>
<dbReference type="GO" id="GO:0016301">
    <property type="term" value="F:kinase activity"/>
    <property type="evidence" value="ECO:0007669"/>
    <property type="project" value="UniProtKB-KW"/>
</dbReference>
<comment type="caution">
    <text evidence="1">The sequence shown here is derived from an EMBL/GenBank/DDBJ whole genome shotgun (WGS) entry which is preliminary data.</text>
</comment>
<evidence type="ECO:0000313" key="1">
    <source>
        <dbReference type="EMBL" id="KAJ7953407.1"/>
    </source>
</evidence>
<dbReference type="Proteomes" id="UP001163823">
    <property type="component" value="Chromosome 10"/>
</dbReference>
<name>A0AAD7L8M1_QUISA</name>
<dbReference type="AlphaFoldDB" id="A0AAD7L8M1"/>
<protein>
    <submittedName>
        <fullName evidence="1">Shikimate kinase</fullName>
    </submittedName>
</protein>
<organism evidence="1 2">
    <name type="scientific">Quillaja saponaria</name>
    <name type="common">Soap bark tree</name>
    <dbReference type="NCBI Taxonomy" id="32244"/>
    <lineage>
        <taxon>Eukaryota</taxon>
        <taxon>Viridiplantae</taxon>
        <taxon>Streptophyta</taxon>
        <taxon>Embryophyta</taxon>
        <taxon>Tracheophyta</taxon>
        <taxon>Spermatophyta</taxon>
        <taxon>Magnoliopsida</taxon>
        <taxon>eudicotyledons</taxon>
        <taxon>Gunneridae</taxon>
        <taxon>Pentapetalae</taxon>
        <taxon>rosids</taxon>
        <taxon>fabids</taxon>
        <taxon>Fabales</taxon>
        <taxon>Quillajaceae</taxon>
        <taxon>Quillaja</taxon>
    </lineage>
</organism>
<keyword evidence="2" id="KW-1185">Reference proteome</keyword>
<gene>
    <name evidence="1" type="ORF">O6P43_025116</name>
</gene>
<dbReference type="EMBL" id="JARAOO010000010">
    <property type="protein sequence ID" value="KAJ7953407.1"/>
    <property type="molecule type" value="Genomic_DNA"/>
</dbReference>